<keyword evidence="1" id="KW-1133">Transmembrane helix</keyword>
<dbReference type="AlphaFoldDB" id="A0A7S3YG46"/>
<evidence type="ECO:0000313" key="2">
    <source>
        <dbReference type="EMBL" id="CAE0650658.1"/>
    </source>
</evidence>
<protein>
    <submittedName>
        <fullName evidence="2">Uncharacterized protein</fullName>
    </submittedName>
</protein>
<keyword evidence="1" id="KW-0472">Membrane</keyword>
<evidence type="ECO:0000256" key="1">
    <source>
        <dbReference type="SAM" id="Phobius"/>
    </source>
</evidence>
<gene>
    <name evidence="2" type="ORF">HAKA00212_LOCUS25147</name>
</gene>
<reference evidence="2" key="1">
    <citation type="submission" date="2021-01" db="EMBL/GenBank/DDBJ databases">
        <authorList>
            <person name="Corre E."/>
            <person name="Pelletier E."/>
            <person name="Niang G."/>
            <person name="Scheremetjew M."/>
            <person name="Finn R."/>
            <person name="Kale V."/>
            <person name="Holt S."/>
            <person name="Cochrane G."/>
            <person name="Meng A."/>
            <person name="Brown T."/>
            <person name="Cohen L."/>
        </authorList>
    </citation>
    <scope>NUCLEOTIDE SEQUENCE</scope>
    <source>
        <strain evidence="2">CCMP3107</strain>
    </source>
</reference>
<organism evidence="2">
    <name type="scientific">Heterosigma akashiwo</name>
    <name type="common">Chromophytic alga</name>
    <name type="synonym">Heterosigma carterae</name>
    <dbReference type="NCBI Taxonomy" id="2829"/>
    <lineage>
        <taxon>Eukaryota</taxon>
        <taxon>Sar</taxon>
        <taxon>Stramenopiles</taxon>
        <taxon>Ochrophyta</taxon>
        <taxon>Raphidophyceae</taxon>
        <taxon>Chattonellales</taxon>
        <taxon>Chattonellaceae</taxon>
        <taxon>Heterosigma</taxon>
    </lineage>
</organism>
<dbReference type="EMBL" id="HBIU01057738">
    <property type="protein sequence ID" value="CAE0650658.1"/>
    <property type="molecule type" value="Transcribed_RNA"/>
</dbReference>
<keyword evidence="1" id="KW-0812">Transmembrane</keyword>
<sequence>MVVRLHLERTLNVLVLVSIVVFISSIVLLSQPAASFVVKGGKQRSCCCFDSPKSKLPLISGSHFALKPFEEDGEAFDPSVLLKEKQKQWKRMQALKKAGVIDDAEDMLMIEEIESKYGVTINSQADLDALDLTEEVSEDEVLEKQISKEEEEAWVEFEEEESYAEFEAA</sequence>
<name>A0A7S3YG46_HETAK</name>
<proteinExistence type="predicted"/>
<feature type="transmembrane region" description="Helical" evidence="1">
    <location>
        <begin position="12"/>
        <end position="38"/>
    </location>
</feature>
<accession>A0A7S3YG46</accession>